<reference evidence="1 2" key="1">
    <citation type="submission" date="2016-03" db="EMBL/GenBank/DDBJ databases">
        <title>Fine-scale spatial genetic structure of a fungal parasite of coffee scale insects.</title>
        <authorList>
            <person name="Jackson D."/>
            <person name="Zemenick K.A."/>
            <person name="Malloure B."/>
            <person name="Quandt C.A."/>
            <person name="James T.Y."/>
        </authorList>
    </citation>
    <scope>NUCLEOTIDE SEQUENCE [LARGE SCALE GENOMIC DNA]</scope>
    <source>
        <strain evidence="1 2">UM487</strain>
    </source>
</reference>
<keyword evidence="2" id="KW-1185">Reference proteome</keyword>
<gene>
    <name evidence="1" type="ORF">LLEC1_04496</name>
</gene>
<dbReference type="OMA" id="NAFRIAY"/>
<organism evidence="1 2">
    <name type="scientific">Cordyceps confragosa</name>
    <name type="common">Lecanicillium lecanii</name>
    <dbReference type="NCBI Taxonomy" id="2714763"/>
    <lineage>
        <taxon>Eukaryota</taxon>
        <taxon>Fungi</taxon>
        <taxon>Dikarya</taxon>
        <taxon>Ascomycota</taxon>
        <taxon>Pezizomycotina</taxon>
        <taxon>Sordariomycetes</taxon>
        <taxon>Hypocreomycetidae</taxon>
        <taxon>Hypocreales</taxon>
        <taxon>Cordycipitaceae</taxon>
        <taxon>Akanthomyces</taxon>
    </lineage>
</organism>
<dbReference type="EMBL" id="LUKN01001904">
    <property type="protein sequence ID" value="OAR00013.1"/>
    <property type="molecule type" value="Genomic_DNA"/>
</dbReference>
<sequence length="429" mass="49409">MLFTLIQSLLSRWKTLLWTLIRKWSGMTISPKSSRDVEQCIENEARDTLQPNTTHLQQTKEAFIRSIQPRAIEALAQKHNNQKPCRIFGRENGSFNVCFFLEFPDDGARWVVRVPIEPALQQAWEKLESEVATVTYIQSMTTIPVPRIHAYGKGEVLTDNENTTQMFLISDYISGKPLIPELLYRSARPARSRLFRQIFDVLLQLRELEFDTIGSLMPNAHGTPQVSHLLTFSLNELPGVRLPTFATAREFMTSQFDVLLQHAALPAPDFTESDAKFERFAIHSLQSHFESLITDELNYGPFLLNIIVNDELELQGVIDWEFAHIVPLPLFVPPSWATDHDDCRLRSLGTLFRTELRDAARHDQRYSKLIDEWYAQESDAFHIAHIIRYPGDVSSVFDEYFAKKLYGEDLDKAETDFFEQAPLLKSKTC</sequence>
<comment type="caution">
    <text evidence="1">The sequence shown here is derived from an EMBL/GenBank/DDBJ whole genome shotgun (WGS) entry which is preliminary data.</text>
</comment>
<dbReference type="Proteomes" id="UP000243081">
    <property type="component" value="Unassembled WGS sequence"/>
</dbReference>
<dbReference type="InterPro" id="IPR011009">
    <property type="entry name" value="Kinase-like_dom_sf"/>
</dbReference>
<dbReference type="PANTHER" id="PTHR21310:SF15">
    <property type="entry name" value="AMINOGLYCOSIDE PHOSPHOTRANSFERASE DOMAIN-CONTAINING PROTEIN"/>
    <property type="match status" value="1"/>
</dbReference>
<dbReference type="SUPFAM" id="SSF56112">
    <property type="entry name" value="Protein kinase-like (PK-like)"/>
    <property type="match status" value="1"/>
</dbReference>
<dbReference type="PANTHER" id="PTHR21310">
    <property type="entry name" value="AMINOGLYCOSIDE PHOSPHOTRANSFERASE-RELATED-RELATED"/>
    <property type="match status" value="1"/>
</dbReference>
<dbReference type="InterPro" id="IPR051678">
    <property type="entry name" value="AGP_Transferase"/>
</dbReference>
<dbReference type="OrthoDB" id="4866437at2759"/>
<evidence type="ECO:0000313" key="1">
    <source>
        <dbReference type="EMBL" id="OAR00013.1"/>
    </source>
</evidence>
<proteinExistence type="predicted"/>
<name>A0A179ICN4_CORDF</name>
<evidence type="ECO:0008006" key="3">
    <source>
        <dbReference type="Google" id="ProtNLM"/>
    </source>
</evidence>
<accession>A0A179ICN4</accession>
<evidence type="ECO:0000313" key="2">
    <source>
        <dbReference type="Proteomes" id="UP000243081"/>
    </source>
</evidence>
<dbReference type="AlphaFoldDB" id="A0A179ICN4"/>
<protein>
    <recommendedName>
        <fullName evidence="3">Aminoglycoside phosphotransferase domain-containing protein</fullName>
    </recommendedName>
</protein>